<keyword evidence="1" id="KW-0812">Transmembrane</keyword>
<evidence type="ECO:0000313" key="3">
    <source>
        <dbReference type="Proteomes" id="UP001642720"/>
    </source>
</evidence>
<sequence>MASQYDDAPQLAEGHDLPEAYVSHPHMEQVWSPQPSIAPTYISQPSVSYGNNETPYPNAGAYSTTGTYSDAGKSAAVGGVGGVTGLVTGNGAGGDAAFTAPPESTSPGEKMATTVCGISLVLILSIIIAILSAAVIGLAAGTGVATKNYNDAHSQLKVLSSSLVAAQAEATGTPTATAALPSSTPDFNNITNGCSDDPDSITGSVYTSKFFGKPHFTMYCNKDTINPSMFSVFAPNFNGCMDACAAWNSYNKTTKGSCVAVSFIPAWSNVAVAVAGSAPGDCYLKPGPQTKANLTTPNIGTECHAAIVLK</sequence>
<reference evidence="2 3" key="1">
    <citation type="submission" date="2018-01" db="EMBL/GenBank/DDBJ databases">
        <title>Genome characterization of the sugarcane-associated fungus Trichoderma ghanense CCMA-1212 and their application in lignocelulose bioconversion.</title>
        <authorList>
            <person name="Steindorff A.S."/>
            <person name="Mendes T.D."/>
            <person name="Vilela E.S.D."/>
            <person name="Rodrigues D.S."/>
            <person name="Formighieri E.F."/>
            <person name="Melo I.S."/>
            <person name="Favaro L.C.L."/>
        </authorList>
    </citation>
    <scope>NUCLEOTIDE SEQUENCE [LARGE SCALE GENOMIC DNA]</scope>
    <source>
        <strain evidence="2 3">CCMA-1212</strain>
    </source>
</reference>
<proteinExistence type="predicted"/>
<organism evidence="2 3">
    <name type="scientific">Trichoderma ghanense</name>
    <dbReference type="NCBI Taxonomy" id="65468"/>
    <lineage>
        <taxon>Eukaryota</taxon>
        <taxon>Fungi</taxon>
        <taxon>Dikarya</taxon>
        <taxon>Ascomycota</taxon>
        <taxon>Pezizomycotina</taxon>
        <taxon>Sordariomycetes</taxon>
        <taxon>Hypocreomycetidae</taxon>
        <taxon>Hypocreales</taxon>
        <taxon>Hypocreaceae</taxon>
        <taxon>Trichoderma</taxon>
    </lineage>
</organism>
<keyword evidence="1" id="KW-1133">Transmembrane helix</keyword>
<evidence type="ECO:0000313" key="2">
    <source>
        <dbReference type="EMBL" id="TFA99393.1"/>
    </source>
</evidence>
<keyword evidence="1" id="KW-0472">Membrane</keyword>
<feature type="transmembrane region" description="Helical" evidence="1">
    <location>
        <begin position="115"/>
        <end position="140"/>
    </location>
</feature>
<protein>
    <submittedName>
        <fullName evidence="2">Uncharacterized protein</fullName>
    </submittedName>
</protein>
<keyword evidence="3" id="KW-1185">Reference proteome</keyword>
<dbReference type="RefSeq" id="XP_073555595.1">
    <property type="nucleotide sequence ID" value="XM_073705813.1"/>
</dbReference>
<evidence type="ECO:0000256" key="1">
    <source>
        <dbReference type="SAM" id="Phobius"/>
    </source>
</evidence>
<dbReference type="EMBL" id="PPTA01000014">
    <property type="protein sequence ID" value="TFA99393.1"/>
    <property type="molecule type" value="Genomic_DNA"/>
</dbReference>
<dbReference type="Proteomes" id="UP001642720">
    <property type="component" value="Unassembled WGS sequence"/>
</dbReference>
<accession>A0ABY2GTY9</accession>
<gene>
    <name evidence="2" type="ORF">CCMA1212_008696</name>
</gene>
<comment type="caution">
    <text evidence="2">The sequence shown here is derived from an EMBL/GenBank/DDBJ whole genome shotgun (WGS) entry which is preliminary data.</text>
</comment>
<name>A0ABY2GTY9_9HYPO</name>
<dbReference type="GeneID" id="300580263"/>